<dbReference type="Proteomes" id="UP000485058">
    <property type="component" value="Unassembled WGS sequence"/>
</dbReference>
<feature type="non-terminal residue" evidence="2">
    <location>
        <position position="254"/>
    </location>
</feature>
<evidence type="ECO:0000313" key="3">
    <source>
        <dbReference type="Proteomes" id="UP000485058"/>
    </source>
</evidence>
<evidence type="ECO:0000313" key="2">
    <source>
        <dbReference type="EMBL" id="GFH21680.1"/>
    </source>
</evidence>
<reference evidence="2 3" key="1">
    <citation type="submission" date="2020-02" db="EMBL/GenBank/DDBJ databases">
        <title>Draft genome sequence of Haematococcus lacustris strain NIES-144.</title>
        <authorList>
            <person name="Morimoto D."/>
            <person name="Nakagawa S."/>
            <person name="Yoshida T."/>
            <person name="Sawayama S."/>
        </authorList>
    </citation>
    <scope>NUCLEOTIDE SEQUENCE [LARGE SCALE GENOMIC DNA]</scope>
    <source>
        <strain evidence="2 3">NIES-144</strain>
    </source>
</reference>
<name>A0A699ZKW6_HAELA</name>
<accession>A0A699ZKW6</accession>
<organism evidence="2 3">
    <name type="scientific">Haematococcus lacustris</name>
    <name type="common">Green alga</name>
    <name type="synonym">Haematococcus pluvialis</name>
    <dbReference type="NCBI Taxonomy" id="44745"/>
    <lineage>
        <taxon>Eukaryota</taxon>
        <taxon>Viridiplantae</taxon>
        <taxon>Chlorophyta</taxon>
        <taxon>core chlorophytes</taxon>
        <taxon>Chlorophyceae</taxon>
        <taxon>CS clade</taxon>
        <taxon>Chlamydomonadales</taxon>
        <taxon>Haematococcaceae</taxon>
        <taxon>Haematococcus</taxon>
    </lineage>
</organism>
<dbReference type="AlphaFoldDB" id="A0A699ZKW6"/>
<keyword evidence="3" id="KW-1185">Reference proteome</keyword>
<gene>
    <name evidence="2" type="ORF">HaLaN_19033</name>
</gene>
<proteinExistence type="predicted"/>
<dbReference type="EMBL" id="BLLF01001880">
    <property type="protein sequence ID" value="GFH21680.1"/>
    <property type="molecule type" value="Genomic_DNA"/>
</dbReference>
<sequence length="254" mass="27001">MPRCHSMKQACTLWSTTVQDEPSSQTWCWREVKLHLQPAVLHCLHGYTVTSGLLGEEGAVQAVTLDLPTCLALCTCAAFVTSEPLAASASGLPGHHLAQATAPGSLPGTAEPDQSGSLALPRQLASEEAVSSAGASQEQRQAATQNALLDLPSFADCVAWPGAIPVKQVAALIDLQQLAKLQAASHTDHQAELCRLHLHLAQVCHAWYADEVLISLSHHPSGNIRDAQQGLQGPWCMQLVIACSQDTDFNANPE</sequence>
<feature type="region of interest" description="Disordered" evidence="1">
    <location>
        <begin position="98"/>
        <end position="118"/>
    </location>
</feature>
<protein>
    <submittedName>
        <fullName evidence="2">Uncharacterized protein</fullName>
    </submittedName>
</protein>
<comment type="caution">
    <text evidence="2">The sequence shown here is derived from an EMBL/GenBank/DDBJ whole genome shotgun (WGS) entry which is preliminary data.</text>
</comment>
<feature type="non-terminal residue" evidence="2">
    <location>
        <position position="1"/>
    </location>
</feature>
<evidence type="ECO:0000256" key="1">
    <source>
        <dbReference type="SAM" id="MobiDB-lite"/>
    </source>
</evidence>